<evidence type="ECO:0000256" key="3">
    <source>
        <dbReference type="ARBA" id="ARBA00022692"/>
    </source>
</evidence>
<dbReference type="InterPro" id="IPR023214">
    <property type="entry name" value="HAD_sf"/>
</dbReference>
<dbReference type="PANTHER" id="PTHR43520:SF8">
    <property type="entry name" value="P-TYPE CU(+) TRANSPORTER"/>
    <property type="match status" value="1"/>
</dbReference>
<keyword evidence="8 9" id="KW-0472">Membrane</keyword>
<dbReference type="Pfam" id="PF00702">
    <property type="entry name" value="Hydrolase"/>
    <property type="match status" value="1"/>
</dbReference>
<evidence type="ECO:0000256" key="5">
    <source>
        <dbReference type="ARBA" id="ARBA00022840"/>
    </source>
</evidence>
<reference evidence="10" key="1">
    <citation type="journal article" date="2006" name="Nature">
        <title>Deciphering the evolution and metabolism of an anammox bacterium from a community genome.</title>
        <authorList>
            <person name="Strous M."/>
            <person name="Pelletier E."/>
            <person name="Mangenot S."/>
            <person name="Rattei T."/>
            <person name="Lehner A."/>
            <person name="Taylor M.W."/>
            <person name="Horn M."/>
            <person name="Daims H."/>
            <person name="Bartol-Mavel D."/>
            <person name="Wincker P."/>
            <person name="Barbe V."/>
            <person name="Fonknechten N."/>
            <person name="Vallenet D."/>
            <person name="Segurens B."/>
            <person name="Schenowitz-Truong C."/>
            <person name="Medigue C."/>
            <person name="Collingro A."/>
            <person name="Snel B."/>
            <person name="Dutilh B.E."/>
            <person name="OpDenCamp H.J.M."/>
            <person name="vanDerDrift C."/>
            <person name="Cirpus I."/>
            <person name="vanDePas-Schoonen K.T."/>
            <person name="Harhangi H.R."/>
            <person name="vanNiftrik L."/>
            <person name="Schmid M."/>
            <person name="Keltjens J."/>
            <person name="vanDeVossenberg J."/>
            <person name="Kartal B."/>
            <person name="Meier H."/>
            <person name="Frishman D."/>
            <person name="Huynen M.A."/>
            <person name="Mewes H."/>
            <person name="Weissenbach J."/>
            <person name="Jetten M.S.M."/>
            <person name="Wagner M."/>
            <person name="LePaslier D."/>
        </authorList>
    </citation>
    <scope>NUCLEOTIDE SEQUENCE</scope>
</reference>
<evidence type="ECO:0000256" key="4">
    <source>
        <dbReference type="ARBA" id="ARBA00022741"/>
    </source>
</evidence>
<organism evidence="10">
    <name type="scientific">Kuenenia stuttgartiensis</name>
    <dbReference type="NCBI Taxonomy" id="174633"/>
    <lineage>
        <taxon>Bacteria</taxon>
        <taxon>Pseudomonadati</taxon>
        <taxon>Planctomycetota</taxon>
        <taxon>Candidatus Brocadiia</taxon>
        <taxon>Candidatus Brocadiales</taxon>
        <taxon>Candidatus Brocadiaceae</taxon>
        <taxon>Candidatus Kuenenia</taxon>
    </lineage>
</organism>
<dbReference type="SFLD" id="SFLDF00027">
    <property type="entry name" value="p-type_atpase"/>
    <property type="match status" value="1"/>
</dbReference>
<dbReference type="InterPro" id="IPR036412">
    <property type="entry name" value="HAD-like_sf"/>
</dbReference>
<keyword evidence="3 9" id="KW-0812">Transmembrane</keyword>
<comment type="similarity">
    <text evidence="2 9">Belongs to the cation transport ATPase (P-type) (TC 3.A.3) family. Type IB subfamily.</text>
</comment>
<keyword evidence="9" id="KW-0479">Metal-binding</keyword>
<gene>
    <name evidence="10" type="ORF">kustc1031</name>
</gene>
<keyword evidence="6" id="KW-1278">Translocase</keyword>
<dbReference type="GO" id="GO:0005507">
    <property type="term" value="F:copper ion binding"/>
    <property type="evidence" value="ECO:0007669"/>
    <property type="project" value="TreeGrafter"/>
</dbReference>
<evidence type="ECO:0000256" key="6">
    <source>
        <dbReference type="ARBA" id="ARBA00022967"/>
    </source>
</evidence>
<evidence type="ECO:0000256" key="9">
    <source>
        <dbReference type="RuleBase" id="RU362081"/>
    </source>
</evidence>
<dbReference type="SFLD" id="SFLDS00003">
    <property type="entry name" value="Haloacid_Dehalogenase"/>
    <property type="match status" value="1"/>
</dbReference>
<dbReference type="InterPro" id="IPR023299">
    <property type="entry name" value="ATPase_P-typ_cyto_dom_N"/>
</dbReference>
<evidence type="ECO:0000313" key="10">
    <source>
        <dbReference type="EMBL" id="CAJ71776.1"/>
    </source>
</evidence>
<dbReference type="NCBIfam" id="TIGR01494">
    <property type="entry name" value="ATPase_P-type"/>
    <property type="match status" value="1"/>
</dbReference>
<accession>Q1PX24</accession>
<name>Q1PX24_KUEST</name>
<dbReference type="InterPro" id="IPR027256">
    <property type="entry name" value="P-typ_ATPase_IB"/>
</dbReference>
<dbReference type="Gene3D" id="3.40.1110.10">
    <property type="entry name" value="Calcium-transporting ATPase, cytoplasmic domain N"/>
    <property type="match status" value="1"/>
</dbReference>
<evidence type="ECO:0000256" key="7">
    <source>
        <dbReference type="ARBA" id="ARBA00022989"/>
    </source>
</evidence>
<keyword evidence="7 9" id="KW-1133">Transmembrane helix</keyword>
<dbReference type="InterPro" id="IPR018303">
    <property type="entry name" value="ATPase_P-typ_P_site"/>
</dbReference>
<dbReference type="SUPFAM" id="SSF56784">
    <property type="entry name" value="HAD-like"/>
    <property type="match status" value="1"/>
</dbReference>
<dbReference type="PRINTS" id="PR00119">
    <property type="entry name" value="CATATPASE"/>
</dbReference>
<dbReference type="GO" id="GO:0005524">
    <property type="term" value="F:ATP binding"/>
    <property type="evidence" value="ECO:0007669"/>
    <property type="project" value="UniProtKB-UniRule"/>
</dbReference>
<dbReference type="InterPro" id="IPR001757">
    <property type="entry name" value="P_typ_ATPase"/>
</dbReference>
<feature type="transmembrane region" description="Helical" evidence="9">
    <location>
        <begin position="336"/>
        <end position="355"/>
    </location>
</feature>
<evidence type="ECO:0000256" key="2">
    <source>
        <dbReference type="ARBA" id="ARBA00006024"/>
    </source>
</evidence>
<dbReference type="SFLD" id="SFLDG00002">
    <property type="entry name" value="C1.7:_P-type_atpase_like"/>
    <property type="match status" value="1"/>
</dbReference>
<keyword evidence="4 9" id="KW-0547">Nucleotide-binding</keyword>
<dbReference type="GO" id="GO:0055070">
    <property type="term" value="P:copper ion homeostasis"/>
    <property type="evidence" value="ECO:0007669"/>
    <property type="project" value="TreeGrafter"/>
</dbReference>
<dbReference type="GO" id="GO:0043682">
    <property type="term" value="F:P-type divalent copper transporter activity"/>
    <property type="evidence" value="ECO:0007669"/>
    <property type="project" value="TreeGrafter"/>
</dbReference>
<reference evidence="10" key="2">
    <citation type="submission" date="2006-01" db="EMBL/GenBank/DDBJ databases">
        <authorList>
            <person name="Genoscope"/>
        </authorList>
    </citation>
    <scope>NUCLEOTIDE SEQUENCE</scope>
</reference>
<dbReference type="PANTHER" id="PTHR43520">
    <property type="entry name" value="ATP7, ISOFORM B"/>
    <property type="match status" value="1"/>
</dbReference>
<dbReference type="AlphaFoldDB" id="Q1PX24"/>
<evidence type="ECO:0000256" key="8">
    <source>
        <dbReference type="ARBA" id="ARBA00023136"/>
    </source>
</evidence>
<dbReference type="Gene3D" id="3.40.50.1000">
    <property type="entry name" value="HAD superfamily/HAD-like"/>
    <property type="match status" value="1"/>
</dbReference>
<proteinExistence type="inferred from homology"/>
<keyword evidence="5 9" id="KW-0067">ATP-binding</keyword>
<dbReference type="GO" id="GO:0016887">
    <property type="term" value="F:ATP hydrolysis activity"/>
    <property type="evidence" value="ECO:0007669"/>
    <property type="project" value="InterPro"/>
</dbReference>
<dbReference type="GO" id="GO:0005886">
    <property type="term" value="C:plasma membrane"/>
    <property type="evidence" value="ECO:0007669"/>
    <property type="project" value="UniProtKB-SubCell"/>
</dbReference>
<dbReference type="InterPro" id="IPR044492">
    <property type="entry name" value="P_typ_ATPase_HD_dom"/>
</dbReference>
<comment type="caution">
    <text evidence="9">Lacks conserved residue(s) required for the propagation of feature annotation.</text>
</comment>
<comment type="subcellular location">
    <subcellularLocation>
        <location evidence="9">Cell membrane</location>
    </subcellularLocation>
    <subcellularLocation>
        <location evidence="1">Membrane</location>
        <topology evidence="1">Multi-pass membrane protein</topology>
    </subcellularLocation>
</comment>
<dbReference type="NCBIfam" id="TIGR01525">
    <property type="entry name" value="ATPase-IB_hvy"/>
    <property type="match status" value="1"/>
</dbReference>
<keyword evidence="9" id="KW-1003">Cell membrane</keyword>
<evidence type="ECO:0000256" key="1">
    <source>
        <dbReference type="ARBA" id="ARBA00004141"/>
    </source>
</evidence>
<protein>
    <submittedName>
        <fullName evidence="10">Uncharacterized protein</fullName>
    </submittedName>
</protein>
<sequence>MVIACLCALGLATPTAIMVGSGIGLNNSILIKKASALEQIARIDTIVFDKTGTITEGRFGVTSIFPSGKINDNELLTLTAAGCAFSNHPLSLSVVDEARARNFTWDTVQDFEERAGSGILCKYRDKALMIGNESLMTSNNINIEDLRNKAGELEYRGESILYVSYDNVCKGMLGLADTIKQNAKDVVASLQKMNIRAVMITGDNEPAANAVSSAVNIKEYHSKVLPGEKRDIVKNYQERGMKVGMVGDGINDAPALAQADVGIAIGAGTDVAKEAGDIILMKNDIMDIVRAIRLGKKTLAKIRQNLSWAFFYNSIGIPVAAGALYPFFGISLKPEYAGLAMALSSVSVVTNSLLLKRMSFR</sequence>
<dbReference type="EMBL" id="CT573073">
    <property type="protein sequence ID" value="CAJ71776.1"/>
    <property type="molecule type" value="Genomic_DNA"/>
</dbReference>
<dbReference type="PROSITE" id="PS00154">
    <property type="entry name" value="ATPASE_E1_E2"/>
    <property type="match status" value="1"/>
</dbReference>